<dbReference type="UniPathway" id="UPA00379">
    <property type="reaction ID" value="UER00549"/>
</dbReference>
<evidence type="ECO:0000313" key="10">
    <source>
        <dbReference type="Proteomes" id="UP000027153"/>
    </source>
</evidence>
<dbReference type="CDD" id="cd00332">
    <property type="entry name" value="PAL-HAL"/>
    <property type="match status" value="1"/>
</dbReference>
<dbReference type="Gene3D" id="1.10.275.10">
    <property type="entry name" value="Fumarase/aspartase (N-terminal domain)"/>
    <property type="match status" value="1"/>
</dbReference>
<evidence type="ECO:0000256" key="1">
    <source>
        <dbReference type="ARBA" id="ARBA00005113"/>
    </source>
</evidence>
<dbReference type="RefSeq" id="WP_048090939.1">
    <property type="nucleotide sequence ID" value="NZ_JMIY01000004.1"/>
</dbReference>
<dbReference type="InterPro" id="IPR001106">
    <property type="entry name" value="Aromatic_Lyase"/>
</dbReference>
<dbReference type="NCBIfam" id="NF006871">
    <property type="entry name" value="PRK09367.1"/>
    <property type="match status" value="1"/>
</dbReference>
<feature type="modified residue" description="2,3-didehydroalanine (Ser)" evidence="5">
    <location>
        <position position="143"/>
    </location>
</feature>
<evidence type="ECO:0000313" key="9">
    <source>
        <dbReference type="EMBL" id="KCZ71896.1"/>
    </source>
</evidence>
<reference evidence="9 10" key="1">
    <citation type="journal article" date="2013" name="Nature">
        <title>Anaerobic oxidation of methane coupled to nitrate reduction in a novel archaeal lineage.</title>
        <authorList>
            <person name="Haroon M.F."/>
            <person name="Hu S."/>
            <person name="Shi Y."/>
            <person name="Imelfort M."/>
            <person name="Keller J."/>
            <person name="Hugenholtz P."/>
            <person name="Yuan Z."/>
            <person name="Tyson G.W."/>
        </authorList>
    </citation>
    <scope>NUCLEOTIDE SEQUENCE [LARGE SCALE GENOMIC DNA]</scope>
    <source>
        <strain evidence="9 10">ANME-2d</strain>
    </source>
</reference>
<dbReference type="EC" id="4.3.1.3" evidence="5"/>
<dbReference type="AlphaFoldDB" id="A0A062UY68"/>
<dbReference type="PATRIC" id="fig|1392998.3.peg.1951"/>
<evidence type="ECO:0000256" key="4">
    <source>
        <dbReference type="ARBA" id="ARBA00049269"/>
    </source>
</evidence>
<dbReference type="GO" id="GO:0004397">
    <property type="term" value="F:histidine ammonia-lyase activity"/>
    <property type="evidence" value="ECO:0007669"/>
    <property type="project" value="UniProtKB-UniRule"/>
</dbReference>
<evidence type="ECO:0000256" key="5">
    <source>
        <dbReference type="HAMAP-Rule" id="MF_00229"/>
    </source>
</evidence>
<evidence type="ECO:0000256" key="3">
    <source>
        <dbReference type="ARBA" id="ARBA00023239"/>
    </source>
</evidence>
<gene>
    <name evidence="5" type="primary">hutH</name>
    <name evidence="9" type="ORF">ANME2D_01952</name>
</gene>
<evidence type="ECO:0000256" key="2">
    <source>
        <dbReference type="ARBA" id="ARBA00022808"/>
    </source>
</evidence>
<dbReference type="HAMAP" id="MF_00229">
    <property type="entry name" value="His_ammonia_lyase"/>
    <property type="match status" value="1"/>
</dbReference>
<comment type="catalytic activity">
    <reaction evidence="4 5 7">
        <text>L-histidine = trans-urocanate + NH4(+)</text>
        <dbReference type="Rhea" id="RHEA:21232"/>
        <dbReference type="ChEBI" id="CHEBI:17771"/>
        <dbReference type="ChEBI" id="CHEBI:28938"/>
        <dbReference type="ChEBI" id="CHEBI:57595"/>
        <dbReference type="EC" id="4.3.1.3"/>
    </reaction>
</comment>
<evidence type="ECO:0000256" key="8">
    <source>
        <dbReference type="RuleBase" id="RU004480"/>
    </source>
</evidence>
<name>A0A062UY68_9EURY</name>
<dbReference type="InterPro" id="IPR024083">
    <property type="entry name" value="Fumarase/histidase_N"/>
</dbReference>
<dbReference type="InterPro" id="IPR005921">
    <property type="entry name" value="HutH"/>
</dbReference>
<keyword evidence="10" id="KW-1185">Reference proteome</keyword>
<keyword evidence="2 5" id="KW-0369">Histidine metabolism</keyword>
<dbReference type="GO" id="GO:0019556">
    <property type="term" value="P:L-histidine catabolic process to glutamate and formamide"/>
    <property type="evidence" value="ECO:0007669"/>
    <property type="project" value="UniProtKB-UniPathway"/>
</dbReference>
<dbReference type="PANTHER" id="PTHR10362">
    <property type="entry name" value="HISTIDINE AMMONIA-LYASE"/>
    <property type="match status" value="1"/>
</dbReference>
<dbReference type="Gene3D" id="1.20.200.10">
    <property type="entry name" value="Fumarase/aspartase (Central domain)"/>
    <property type="match status" value="1"/>
</dbReference>
<dbReference type="OrthoDB" id="27422at2157"/>
<protein>
    <recommendedName>
        <fullName evidence="5">Probable histidine ammonia-lyase</fullName>
        <shortName evidence="5">Histidase</shortName>
        <ecNumber evidence="5">4.3.1.3</ecNumber>
    </recommendedName>
</protein>
<comment type="pathway">
    <text evidence="1 5 7">Amino-acid degradation; L-histidine degradation into L-glutamate; N-formimidoyl-L-glutamate from L-histidine: step 1/3.</text>
</comment>
<dbReference type="Pfam" id="PF00221">
    <property type="entry name" value="Lyase_aromatic"/>
    <property type="match status" value="1"/>
</dbReference>
<comment type="similarity">
    <text evidence="5 6">Belongs to the PAL/histidase family.</text>
</comment>
<evidence type="ECO:0000256" key="7">
    <source>
        <dbReference type="RuleBase" id="RU004479"/>
    </source>
</evidence>
<comment type="caution">
    <text evidence="9">The sequence shown here is derived from an EMBL/GenBank/DDBJ whole genome shotgun (WGS) entry which is preliminary data.</text>
</comment>
<dbReference type="NCBIfam" id="TIGR01225">
    <property type="entry name" value="hutH"/>
    <property type="match status" value="1"/>
</dbReference>
<dbReference type="SUPFAM" id="SSF48557">
    <property type="entry name" value="L-aspartase-like"/>
    <property type="match status" value="1"/>
</dbReference>
<comment type="subcellular location">
    <subcellularLocation>
        <location evidence="5 8">Cytoplasm</location>
    </subcellularLocation>
</comment>
<dbReference type="FunFam" id="1.20.200.10:FF:000003">
    <property type="entry name" value="Histidine ammonia-lyase"/>
    <property type="match status" value="1"/>
</dbReference>
<dbReference type="EMBL" id="JMIY01000004">
    <property type="protein sequence ID" value="KCZ71896.1"/>
    <property type="molecule type" value="Genomic_DNA"/>
</dbReference>
<dbReference type="InterPro" id="IPR022313">
    <property type="entry name" value="Phe/His_NH3-lyase_AS"/>
</dbReference>
<keyword evidence="3 5" id="KW-0456">Lyase</keyword>
<proteinExistence type="inferred from homology"/>
<dbReference type="GO" id="GO:0019557">
    <property type="term" value="P:L-histidine catabolic process to glutamate and formate"/>
    <property type="evidence" value="ECO:0007669"/>
    <property type="project" value="UniProtKB-UniPathway"/>
</dbReference>
<dbReference type="GO" id="GO:0005737">
    <property type="term" value="C:cytoplasm"/>
    <property type="evidence" value="ECO:0007669"/>
    <property type="project" value="UniProtKB-SubCell"/>
</dbReference>
<evidence type="ECO:0000256" key="6">
    <source>
        <dbReference type="RuleBase" id="RU003954"/>
    </source>
</evidence>
<dbReference type="InterPro" id="IPR008948">
    <property type="entry name" value="L-Aspartase-like"/>
</dbReference>
<feature type="cross-link" description="5-imidazolinone (Ala-Gly)" evidence="5">
    <location>
        <begin position="142"/>
        <end position="144"/>
    </location>
</feature>
<comment type="PTM">
    <text evidence="5">Contains an active site 4-methylidene-imidazol-5-one (MIO), which is formed autocatalytically by cyclization and dehydration of residues Ala-Ser-Gly.</text>
</comment>
<sequence>MPVIIDGETLSIKDIVSVARNFEKVELSADAKQKVVKCREFVESLVASEKVVYGVTTGFGAFDNIFISKEQSDRLQENLILSHSTGVGDPLPEDVVRAIVLLRANSLSKGYSGVRVQIIETLIGMLNMGVHPVIPEKGSLGASGDLANLAHMVLVMLGKGEAFYKGEKMSGKDAMERAGIPLIKLSSKEGLALINGTQVITAIAALLIHDSEILIKTSEITASMSLEALKGTARAFDEKVGKVRPHKGQVTCADNLRRLTAQSEIMESHRYDKKVQDAYSLRCIPQIIGATRDALSFVKEKVEIEINSATDNPLLFPDEDEVISCGNFHGQIIAISLDLMGIALSEIASVSERRIERLVNPYLSELPAFLTEIEGLDSGFMVAQYTAAALVSENKVFAHPASVDSIPTSANKEDHVSMGMAAALKARKIFENASYVVAIELICSAQGLDFRKPLRAGAGAEAVYKLVRSKIPHLKNDRILHYDINKARDMVLKREVILAVENAIGELSGI</sequence>
<organism evidence="9 10">
    <name type="scientific">Candidatus Methanoperedens nitratireducens</name>
    <dbReference type="NCBI Taxonomy" id="1392998"/>
    <lineage>
        <taxon>Archaea</taxon>
        <taxon>Methanobacteriati</taxon>
        <taxon>Methanobacteriota</taxon>
        <taxon>Stenosarchaea group</taxon>
        <taxon>Methanomicrobia</taxon>
        <taxon>Methanosarcinales</taxon>
        <taxon>ANME-2 cluster</taxon>
        <taxon>Candidatus Methanoperedentaceae</taxon>
        <taxon>Candidatus Methanoperedens</taxon>
    </lineage>
</organism>
<accession>A0A062UY68</accession>
<dbReference type="FunFam" id="1.10.275.10:FF:000005">
    <property type="entry name" value="Histidine ammonia-lyase"/>
    <property type="match status" value="1"/>
</dbReference>
<dbReference type="Proteomes" id="UP000027153">
    <property type="component" value="Unassembled WGS sequence"/>
</dbReference>
<keyword evidence="5" id="KW-0963">Cytoplasm</keyword>
<dbReference type="PROSITE" id="PS00488">
    <property type="entry name" value="PAL_HISTIDASE"/>
    <property type="match status" value="1"/>
</dbReference>